<protein>
    <recommendedName>
        <fullName evidence="3">ER membrane protein complex subunit 10</fullName>
    </recommendedName>
</protein>
<dbReference type="PANTHER" id="PTHR21397:SF4">
    <property type="entry name" value="ER MEMBRANE PROTEIN COMPLEX SUBUNIT 10"/>
    <property type="match status" value="1"/>
</dbReference>
<comment type="similarity">
    <text evidence="2">Belongs to the EMC10 family.</text>
</comment>
<comment type="caution">
    <text evidence="10">The sequence shown here is derived from an EMBL/GenBank/DDBJ whole genome shotgun (WGS) entry which is preliminary data.</text>
</comment>
<evidence type="ECO:0000256" key="8">
    <source>
        <dbReference type="ARBA" id="ARBA00023136"/>
    </source>
</evidence>
<dbReference type="Proteomes" id="UP000298061">
    <property type="component" value="Unassembled WGS sequence"/>
</dbReference>
<feature type="compositionally biased region" description="Pro residues" evidence="9">
    <location>
        <begin position="159"/>
        <end position="173"/>
    </location>
</feature>
<dbReference type="AlphaFoldDB" id="A0A4Y9ZPG3"/>
<proteinExistence type="inferred from homology"/>
<keyword evidence="7" id="KW-1133">Transmembrane helix</keyword>
<evidence type="ECO:0000256" key="2">
    <source>
        <dbReference type="ARBA" id="ARBA00007695"/>
    </source>
</evidence>
<name>A0A4Y9ZPG3_9AGAM</name>
<evidence type="ECO:0000313" key="11">
    <source>
        <dbReference type="Proteomes" id="UP000298061"/>
    </source>
</evidence>
<dbReference type="PANTHER" id="PTHR21397">
    <property type="entry name" value="CHROMATIN COMPLEXES SUBUNIT BAP18-RELATED"/>
    <property type="match status" value="1"/>
</dbReference>
<reference evidence="10 11" key="1">
    <citation type="submission" date="2019-02" db="EMBL/GenBank/DDBJ databases">
        <title>Genome sequencing of the rare red list fungi Hericium alpestre (H. flagellum).</title>
        <authorList>
            <person name="Buettner E."/>
            <person name="Kellner H."/>
        </authorList>
    </citation>
    <scope>NUCLEOTIDE SEQUENCE [LARGE SCALE GENOMIC DNA]</scope>
    <source>
        <strain evidence="10 11">DSM 108284</strain>
    </source>
</reference>
<evidence type="ECO:0000256" key="9">
    <source>
        <dbReference type="SAM" id="MobiDB-lite"/>
    </source>
</evidence>
<keyword evidence="4" id="KW-0812">Transmembrane</keyword>
<evidence type="ECO:0000256" key="4">
    <source>
        <dbReference type="ARBA" id="ARBA00022692"/>
    </source>
</evidence>
<gene>
    <name evidence="10" type="ORF">EWM64_g8616</name>
</gene>
<dbReference type="STRING" id="135208.A0A4Y9ZPG3"/>
<dbReference type="CDD" id="cd22209">
    <property type="entry name" value="EMC10"/>
    <property type="match status" value="1"/>
</dbReference>
<dbReference type="EMBL" id="SFCI01001590">
    <property type="protein sequence ID" value="TFY75398.1"/>
    <property type="molecule type" value="Genomic_DNA"/>
</dbReference>
<dbReference type="GO" id="GO:0005789">
    <property type="term" value="C:endoplasmic reticulum membrane"/>
    <property type="evidence" value="ECO:0007669"/>
    <property type="project" value="UniProtKB-SubCell"/>
</dbReference>
<keyword evidence="6" id="KW-0256">Endoplasmic reticulum</keyword>
<accession>A0A4Y9ZPG3</accession>
<keyword evidence="11" id="KW-1185">Reference proteome</keyword>
<organism evidence="10 11">
    <name type="scientific">Hericium alpestre</name>
    <dbReference type="NCBI Taxonomy" id="135208"/>
    <lineage>
        <taxon>Eukaryota</taxon>
        <taxon>Fungi</taxon>
        <taxon>Dikarya</taxon>
        <taxon>Basidiomycota</taxon>
        <taxon>Agaricomycotina</taxon>
        <taxon>Agaricomycetes</taxon>
        <taxon>Russulales</taxon>
        <taxon>Hericiaceae</taxon>
        <taxon>Hericium</taxon>
    </lineage>
</organism>
<evidence type="ECO:0000256" key="7">
    <source>
        <dbReference type="ARBA" id="ARBA00022989"/>
    </source>
</evidence>
<dbReference type="OrthoDB" id="1894652at2759"/>
<evidence type="ECO:0000256" key="6">
    <source>
        <dbReference type="ARBA" id="ARBA00022824"/>
    </source>
</evidence>
<evidence type="ECO:0000313" key="10">
    <source>
        <dbReference type="EMBL" id="TFY75398.1"/>
    </source>
</evidence>
<keyword evidence="5" id="KW-0732">Signal</keyword>
<dbReference type="Pfam" id="PF21203">
    <property type="entry name" value="ECM10"/>
    <property type="match status" value="1"/>
</dbReference>
<keyword evidence="8" id="KW-0472">Membrane</keyword>
<evidence type="ECO:0000256" key="1">
    <source>
        <dbReference type="ARBA" id="ARBA00004115"/>
    </source>
</evidence>
<sequence length="220" mass="23687">MAALLLFLVPAVHAFPLSLYHRIYHPSLDSDQFFNRGVLDIDRHGQVSFQPAAAFAADLLSFAEASDPLHDALYQIALPSSSAADDAPWHISSVKACHLSGSSIDSIVLHSAEPGSLPYALDYFVAPIPHDARCPAVTPKSSPVAVASRNTSVDLSFPRQPPLPELRAPPPLSPQGQPVKPAEEKPFLQKYWMYIALLLGVMMFAPGRDEGEGAGQGGRQ</sequence>
<feature type="region of interest" description="Disordered" evidence="9">
    <location>
        <begin position="149"/>
        <end position="181"/>
    </location>
</feature>
<comment type="subcellular location">
    <subcellularLocation>
        <location evidence="1">Endoplasmic reticulum membrane</location>
        <topology evidence="1">Single-pass type I membrane protein</topology>
    </subcellularLocation>
</comment>
<evidence type="ECO:0000256" key="3">
    <source>
        <dbReference type="ARBA" id="ARBA00020105"/>
    </source>
</evidence>
<evidence type="ECO:0000256" key="5">
    <source>
        <dbReference type="ARBA" id="ARBA00022729"/>
    </source>
</evidence>